<dbReference type="InterPro" id="IPR036363">
    <property type="entry name" value="Thiol_cytolysin_ab_sf"/>
</dbReference>
<dbReference type="InterPro" id="IPR035390">
    <property type="entry name" value="Thiol_cytolys_C"/>
</dbReference>
<comment type="subcellular location">
    <subcellularLocation>
        <location evidence="14">Secreted</location>
    </subcellularLocation>
    <subcellularLocation>
        <location evidence="14">Host cell membrane</location>
        <topology evidence="14">Multi-pass membrane protein</topology>
    </subcellularLocation>
</comment>
<evidence type="ECO:0000256" key="11">
    <source>
        <dbReference type="ARBA" id="ARBA00023121"/>
    </source>
</evidence>
<evidence type="ECO:0000256" key="7">
    <source>
        <dbReference type="ARBA" id="ARBA00022735"/>
    </source>
</evidence>
<dbReference type="GO" id="GO:0090729">
    <property type="term" value="F:toxin activity"/>
    <property type="evidence" value="ECO:0007669"/>
    <property type="project" value="UniProtKB-KW"/>
</dbReference>
<evidence type="ECO:0000256" key="12">
    <source>
        <dbReference type="ARBA" id="ARBA00023136"/>
    </source>
</evidence>
<evidence type="ECO:0000256" key="1">
    <source>
        <dbReference type="ARBA" id="ARBA00008503"/>
    </source>
</evidence>
<feature type="signal peptide" evidence="14">
    <location>
        <begin position="1"/>
        <end position="31"/>
    </location>
</feature>
<evidence type="ECO:0000256" key="5">
    <source>
        <dbReference type="ARBA" id="ARBA00022656"/>
    </source>
</evidence>
<evidence type="ECO:0000256" key="4">
    <source>
        <dbReference type="ARBA" id="ARBA00022525"/>
    </source>
</evidence>
<dbReference type="Proteomes" id="UP000501676">
    <property type="component" value="Chromosome"/>
</dbReference>
<dbReference type="RefSeq" id="WP_006728954.1">
    <property type="nucleotide sequence ID" value="NZ_CP045664.1"/>
</dbReference>
<keyword evidence="3 14" id="KW-1032">Host cell membrane</keyword>
<keyword evidence="11 14" id="KW-0446">Lipid-binding</keyword>
<dbReference type="Pfam" id="PF01289">
    <property type="entry name" value="Thiol_cytolysin"/>
    <property type="match status" value="1"/>
</dbReference>
<keyword evidence="9 14" id="KW-1043">Host membrane</keyword>
<dbReference type="GO" id="GO:0031640">
    <property type="term" value="P:killing of cells of another organism"/>
    <property type="evidence" value="ECO:0007669"/>
    <property type="project" value="UniProtKB-KW"/>
</dbReference>
<dbReference type="GO" id="GO:0005576">
    <property type="term" value="C:extracellular region"/>
    <property type="evidence" value="ECO:0007669"/>
    <property type="project" value="UniProtKB-SubCell"/>
</dbReference>
<keyword evidence="12 14" id="KW-0472">Membrane</keyword>
<evidence type="ECO:0000256" key="10">
    <source>
        <dbReference type="ARBA" id="ARBA00023026"/>
    </source>
</evidence>
<dbReference type="SUPFAM" id="SSF56978">
    <property type="entry name" value="Perfringolysin"/>
    <property type="match status" value="1"/>
</dbReference>
<reference evidence="16 17" key="1">
    <citation type="submission" date="2020-02" db="EMBL/GenBank/DDBJ databases">
        <title>Complete genome sequences of six Lactobacillus iners strains isolated from the human vagina.</title>
        <authorList>
            <person name="France M.T."/>
            <person name="Rutt L."/>
            <person name="Narina S."/>
            <person name="Arbaugh S."/>
            <person name="Humphrys M.S."/>
            <person name="Ma B."/>
            <person name="Hayward M.R."/>
            <person name="Relman D."/>
            <person name="Kwon D.S."/>
            <person name="Ravel J."/>
        </authorList>
    </citation>
    <scope>NUCLEOTIDE SEQUENCE [LARGE SCALE GENOMIC DNA]</scope>
    <source>
        <strain evidence="16 17">C0210C1</strain>
    </source>
</reference>
<evidence type="ECO:0000256" key="9">
    <source>
        <dbReference type="ARBA" id="ARBA00022870"/>
    </source>
</evidence>
<keyword evidence="10" id="KW-0843">Virulence</keyword>
<keyword evidence="14" id="KW-0732">Signal</keyword>
<dbReference type="GO" id="GO:0015485">
    <property type="term" value="F:cholesterol binding"/>
    <property type="evidence" value="ECO:0007669"/>
    <property type="project" value="InterPro"/>
</dbReference>
<organism evidence="16 17">
    <name type="scientific">Lactobacillus iners</name>
    <dbReference type="NCBI Taxonomy" id="147802"/>
    <lineage>
        <taxon>Bacteria</taxon>
        <taxon>Bacillati</taxon>
        <taxon>Bacillota</taxon>
        <taxon>Bacilli</taxon>
        <taxon>Lactobacillales</taxon>
        <taxon>Lactobacillaceae</taxon>
        <taxon>Lactobacillus</taxon>
    </lineage>
</organism>
<dbReference type="InterPro" id="IPR001869">
    <property type="entry name" value="Thiol_cytolysin"/>
</dbReference>
<accession>A0A6G7B150</accession>
<name>A0A6G7B150_9LACO</name>
<evidence type="ECO:0000256" key="3">
    <source>
        <dbReference type="ARBA" id="ARBA00022511"/>
    </source>
</evidence>
<dbReference type="EMBL" id="CP049228">
    <property type="protein sequence ID" value="QIH23408.1"/>
    <property type="molecule type" value="Genomic_DNA"/>
</dbReference>
<keyword evidence="5 14" id="KW-0800">Toxin</keyword>
<evidence type="ECO:0000313" key="16">
    <source>
        <dbReference type="EMBL" id="QIH23408.1"/>
    </source>
</evidence>
<dbReference type="Gene3D" id="3.30.1040.20">
    <property type="match status" value="1"/>
</dbReference>
<dbReference type="AlphaFoldDB" id="A0A6G7B150"/>
<dbReference type="SMR" id="A0A6G7B150"/>
<evidence type="ECO:0000256" key="14">
    <source>
        <dbReference type="RuleBase" id="RU364025"/>
    </source>
</evidence>
<comment type="similarity">
    <text evidence="1 14">Belongs to the cholesterol-dependent cytolysin family.</text>
</comment>
<protein>
    <recommendedName>
        <fullName evidence="13 14">Thiol-activated cytolysin</fullName>
    </recommendedName>
</protein>
<feature type="chain" id="PRO_5028560243" description="Thiol-activated cytolysin" evidence="14">
    <location>
        <begin position="32"/>
        <end position="519"/>
    </location>
</feature>
<evidence type="ECO:0000256" key="2">
    <source>
        <dbReference type="ARBA" id="ARBA00022452"/>
    </source>
</evidence>
<dbReference type="Gene3D" id="3.90.840.10">
    <property type="entry name" value="Thiol-activated cytolysin superfamily/Thiol-activated cytolysin, alpha-beta domain"/>
    <property type="match status" value="1"/>
</dbReference>
<comment type="function">
    <text evidence="14">A cholesterol-dependent toxin that causes cytolysis by forming pores in cholesterol containing host membranes. After binding to target membranes, the protein undergoes a major conformation change, leading to its insertion in the host membrane and formation of an oligomeric pore complex. Cholesterol is required for binding to host membranes, membrane insertion and pore formation; cholesterol binding is mediated by a Thr-Leu pair in the C-terminus. Can be reversibly inactivated by oxidation.</text>
</comment>
<dbReference type="InterPro" id="IPR036359">
    <property type="entry name" value="Thiol_cytolysin_sf"/>
</dbReference>
<keyword evidence="7 14" id="KW-0354">Hemolysis</keyword>
<sequence length="519" mass="57069">MNKKGLRKIIYASSLALLELSLVTATKPAQAATNTEPKTAIVAKHNTEEPMSVNDYLLGLDYDSQAVLTRQGDMLTNHFAHETTTDNNGRFVVVEKQKKTISNSTSSISVTTANDSRVFAGALFKADNNLIENNPTLVSLRRAPITVSVDLPGMTDNTNAKLVAHPTTSSVNSAVNDLVEKWIAKDSVNHAIPARIEYDTTSAQSMDQLKVKFGADFAKISVPLKIDFDAIHNGEKQASIVNFKQIYYTASVDAPENPGDVFDAHVTAKDLQKRGINSKTPLVYVSSVSYGRSMYIKLETTSKSDKVQAAFDAAIKGVKIAPNSEYDHILKNTSVVAVILGGNSGDATEVVRGDINTLKELIQKGSKFDSSNPGVAVSYGTSFLKDNQVAVINNTADYIATKVTEYSNGKLILNHKGAYVARFFVDWDEVSYDSNGREVLTHHTWADNGRGRTSGFSTEINLKGNVRHLNVKIQECTGLAWEWWRTIYDEQDLPLAHLRQITIWGTTLRPKHKEEVKND</sequence>
<dbReference type="Gene3D" id="2.60.40.1430">
    <property type="entry name" value="Perfringolysin, domain 4"/>
    <property type="match status" value="1"/>
</dbReference>
<evidence type="ECO:0000259" key="15">
    <source>
        <dbReference type="Pfam" id="PF17440"/>
    </source>
</evidence>
<evidence type="ECO:0000256" key="6">
    <source>
        <dbReference type="ARBA" id="ARBA00022692"/>
    </source>
</evidence>
<proteinExistence type="inferred from homology"/>
<evidence type="ECO:0000256" key="8">
    <source>
        <dbReference type="ARBA" id="ARBA00022852"/>
    </source>
</evidence>
<keyword evidence="6 14" id="KW-0812">Transmembrane</keyword>
<dbReference type="InterPro" id="IPR038700">
    <property type="entry name" value="Thiol_cytolys_C_sf"/>
</dbReference>
<keyword evidence="4 14" id="KW-0964">Secreted</keyword>
<dbReference type="Gene3D" id="3.40.30.40">
    <property type="entry name" value="Perfringolysin"/>
    <property type="match status" value="1"/>
</dbReference>
<keyword evidence="2 14" id="KW-1134">Transmembrane beta strand</keyword>
<dbReference type="Pfam" id="PF17440">
    <property type="entry name" value="Thiol_cytolys_C"/>
    <property type="match status" value="1"/>
</dbReference>
<feature type="domain" description="Thiol-activated cytolysin C-terminal" evidence="15">
    <location>
        <begin position="410"/>
        <end position="511"/>
    </location>
</feature>
<keyword evidence="8 14" id="KW-0204">Cytolysis</keyword>
<dbReference type="GO" id="GO:0020002">
    <property type="term" value="C:host cell plasma membrane"/>
    <property type="evidence" value="ECO:0007669"/>
    <property type="project" value="UniProtKB-SubCell"/>
</dbReference>
<evidence type="ECO:0000313" key="17">
    <source>
        <dbReference type="Proteomes" id="UP000501676"/>
    </source>
</evidence>
<dbReference type="PRINTS" id="PR01400">
    <property type="entry name" value="TACYTOLYSIN"/>
</dbReference>
<gene>
    <name evidence="16" type="primary">iny</name>
    <name evidence="16" type="ORF">G6Z83_01320</name>
</gene>
<evidence type="ECO:0000256" key="13">
    <source>
        <dbReference type="ARBA" id="ARBA00030056"/>
    </source>
</evidence>